<dbReference type="EMBL" id="JAFBFH010000026">
    <property type="protein sequence ID" value="MBM7716373.1"/>
    <property type="molecule type" value="Genomic_DNA"/>
</dbReference>
<proteinExistence type="predicted"/>
<gene>
    <name evidence="6" type="ORF">JOC94_003393</name>
</gene>
<comment type="caution">
    <text evidence="6">The sequence shown here is derived from an EMBL/GenBank/DDBJ whole genome shotgun (WGS) entry which is preliminary data.</text>
</comment>
<name>A0ABS2R9R4_9BACI</name>
<feature type="transmembrane region" description="Helical" evidence="5">
    <location>
        <begin position="116"/>
        <end position="137"/>
    </location>
</feature>
<reference evidence="6 7" key="1">
    <citation type="submission" date="2021-01" db="EMBL/GenBank/DDBJ databases">
        <title>Genomic Encyclopedia of Type Strains, Phase IV (KMG-IV): sequencing the most valuable type-strain genomes for metagenomic binning, comparative biology and taxonomic classification.</title>
        <authorList>
            <person name="Goeker M."/>
        </authorList>
    </citation>
    <scope>NUCLEOTIDE SEQUENCE [LARGE SCALE GENOMIC DNA]</scope>
    <source>
        <strain evidence="6 7">DSM 105453</strain>
    </source>
</reference>
<feature type="transmembrane region" description="Helical" evidence="5">
    <location>
        <begin position="80"/>
        <end position="104"/>
    </location>
</feature>
<accession>A0ABS2R9R4</accession>
<organism evidence="6 7">
    <name type="scientific">Siminovitchia thermophila</name>
    <dbReference type="NCBI Taxonomy" id="1245522"/>
    <lineage>
        <taxon>Bacteria</taxon>
        <taxon>Bacillati</taxon>
        <taxon>Bacillota</taxon>
        <taxon>Bacilli</taxon>
        <taxon>Bacillales</taxon>
        <taxon>Bacillaceae</taxon>
        <taxon>Siminovitchia</taxon>
    </lineage>
</organism>
<keyword evidence="2 5" id="KW-0812">Transmembrane</keyword>
<keyword evidence="3 5" id="KW-1133">Transmembrane helix</keyword>
<keyword evidence="7" id="KW-1185">Reference proteome</keyword>
<sequence length="155" mass="17136">MIINICYFISYGHMGSISFLGEMLTSEKYCVQFGNYCDNHGSCFDVFSFQHAWHFGKKITIPLSMIMIGSSLAEIKKDEYVSLFTTTTLWISAGAKLLVIPFLLFPFMFLNVPSSLLVLAALISGMPSAPTTSLFSYKYGANANYASLGVFLSTL</sequence>
<protein>
    <submittedName>
        <fullName evidence="6">Uncharacterized protein</fullName>
    </submittedName>
</protein>
<evidence type="ECO:0000256" key="4">
    <source>
        <dbReference type="ARBA" id="ARBA00023136"/>
    </source>
</evidence>
<evidence type="ECO:0000256" key="5">
    <source>
        <dbReference type="SAM" id="Phobius"/>
    </source>
</evidence>
<dbReference type="RefSeq" id="WP_139345707.1">
    <property type="nucleotide sequence ID" value="NZ_JAFBFH010000026.1"/>
</dbReference>
<evidence type="ECO:0000313" key="6">
    <source>
        <dbReference type="EMBL" id="MBM7716373.1"/>
    </source>
</evidence>
<dbReference type="Gene3D" id="1.20.1530.20">
    <property type="match status" value="1"/>
</dbReference>
<evidence type="ECO:0000256" key="1">
    <source>
        <dbReference type="ARBA" id="ARBA00004141"/>
    </source>
</evidence>
<dbReference type="InterPro" id="IPR004776">
    <property type="entry name" value="Mem_transp_PIN-like"/>
</dbReference>
<comment type="subcellular location">
    <subcellularLocation>
        <location evidence="1">Membrane</location>
        <topology evidence="1">Multi-pass membrane protein</topology>
    </subcellularLocation>
</comment>
<dbReference type="InterPro" id="IPR038770">
    <property type="entry name" value="Na+/solute_symporter_sf"/>
</dbReference>
<evidence type="ECO:0000256" key="3">
    <source>
        <dbReference type="ARBA" id="ARBA00022989"/>
    </source>
</evidence>
<dbReference type="Pfam" id="PF03547">
    <property type="entry name" value="Mem_trans"/>
    <property type="match status" value="1"/>
</dbReference>
<dbReference type="Proteomes" id="UP000823485">
    <property type="component" value="Unassembled WGS sequence"/>
</dbReference>
<evidence type="ECO:0000313" key="7">
    <source>
        <dbReference type="Proteomes" id="UP000823485"/>
    </source>
</evidence>
<keyword evidence="4 5" id="KW-0472">Membrane</keyword>
<evidence type="ECO:0000256" key="2">
    <source>
        <dbReference type="ARBA" id="ARBA00022692"/>
    </source>
</evidence>